<dbReference type="InterPro" id="IPR000120">
    <property type="entry name" value="Amidase"/>
</dbReference>
<dbReference type="KEGG" id="aamb:D1866_01955"/>
<dbReference type="PANTHER" id="PTHR11895:SF7">
    <property type="entry name" value="GLUTAMYL-TRNA(GLN) AMIDOTRANSFERASE SUBUNIT A, MITOCHONDRIAL"/>
    <property type="match status" value="1"/>
</dbReference>
<sequence length="472" mass="51381">MISKLVEDLKNGNLDPEEYVAKTFERINKLDKKINAFITLRNEEEVKKEVKESIKRGGKLAGVLIAVKDVISTKGIRTTCASKMLSDYIPPYDATVIEKLKNEGAVIIGKTNMDEFAMGSTTETSYFGPTRNPWDLERTPGGSSGGSGAALAAGYVDLALGSDTGGSIRAPAAFTATFGLKPSYGTVSRYGLIAYANSLEQIGPMAKNAEDLGLLYSVIAGEDDKDATTIKYSVDNPPGEIPIKGIKIGILSDILEMSDKSVVSVIRTAVDKLSSEGAIIEETKLGYAEYALPAYYIIAMSEASSNLARYDGVRYGYSKHFEGNWIETFSKNRGEGFGMEVKRRILLGSFILSAGYYEEYYIKALKVRRLIKNSLDQLFSKYDVLLSPTMPVLPPKIGEVINDPIKMYAMDVNTVIANLAAVPAISIPAGFYNNLPVGLQMVGRYLSDTMLIGISINIEKILNMHDLTAPIV</sequence>
<comment type="similarity">
    <text evidence="1 7">Belongs to the amidase family. GatA subfamily.</text>
</comment>
<evidence type="ECO:0000256" key="7">
    <source>
        <dbReference type="HAMAP-Rule" id="MF_00120"/>
    </source>
</evidence>
<evidence type="ECO:0000256" key="5">
    <source>
        <dbReference type="ARBA" id="ARBA00022917"/>
    </source>
</evidence>
<dbReference type="EC" id="6.3.5.7" evidence="7"/>
<organism evidence="10 11">
    <name type="scientific">Acidianus ambivalens</name>
    <name type="common">Desulfurolobus ambivalens</name>
    <dbReference type="NCBI Taxonomy" id="2283"/>
    <lineage>
        <taxon>Archaea</taxon>
        <taxon>Thermoproteota</taxon>
        <taxon>Thermoprotei</taxon>
        <taxon>Sulfolobales</taxon>
        <taxon>Sulfolobaceae</taxon>
        <taxon>Acidianus</taxon>
    </lineage>
</organism>
<keyword evidence="10" id="KW-0808">Transferase</keyword>
<keyword evidence="4 7" id="KW-0067">ATP-binding</keyword>
<dbReference type="InterPro" id="IPR023631">
    <property type="entry name" value="Amidase_dom"/>
</dbReference>
<keyword evidence="5 7" id="KW-0648">Protein biosynthesis</keyword>
<feature type="active site" description="Acyl-ester intermediate" evidence="7">
    <location>
        <position position="167"/>
    </location>
</feature>
<dbReference type="GO" id="GO:0016740">
    <property type="term" value="F:transferase activity"/>
    <property type="evidence" value="ECO:0007669"/>
    <property type="project" value="UniProtKB-KW"/>
</dbReference>
<dbReference type="GO" id="GO:0005524">
    <property type="term" value="F:ATP binding"/>
    <property type="evidence" value="ECO:0007669"/>
    <property type="project" value="UniProtKB-KW"/>
</dbReference>
<dbReference type="PROSITE" id="PS00571">
    <property type="entry name" value="AMIDASES"/>
    <property type="match status" value="1"/>
</dbReference>
<dbReference type="EMBL" id="CP045482">
    <property type="protein sequence ID" value="QGR20930.1"/>
    <property type="molecule type" value="Genomic_DNA"/>
</dbReference>
<evidence type="ECO:0000313" key="11">
    <source>
        <dbReference type="Proteomes" id="UP000426328"/>
    </source>
</evidence>
<feature type="active site" description="Charge relay system" evidence="7">
    <location>
        <position position="68"/>
    </location>
</feature>
<accession>A0A650CSX1</accession>
<dbReference type="HAMAP" id="MF_00120">
    <property type="entry name" value="GatA"/>
    <property type="match status" value="1"/>
</dbReference>
<dbReference type="RefSeq" id="WP_152941079.1">
    <property type="nucleotide sequence ID" value="NZ_CP045482.1"/>
</dbReference>
<dbReference type="GO" id="GO:0006412">
    <property type="term" value="P:translation"/>
    <property type="evidence" value="ECO:0007669"/>
    <property type="project" value="UniProtKB-UniRule"/>
</dbReference>
<evidence type="ECO:0000313" key="10">
    <source>
        <dbReference type="EMBL" id="QGR20930.1"/>
    </source>
</evidence>
<reference evidence="10 11" key="2">
    <citation type="submission" date="2019-10" db="EMBL/GenBank/DDBJ databases">
        <title>Genome Sequences from Six Type Strain Members of the Archaeal Family Sulfolobaceae: Acidianus ambivalens, Acidianus infernus, Metallosphaera prunae, Stygiolobus azoricus, Sulfolobus metallicus, and Sulfurisphaera ohwakuensis.</title>
        <authorList>
            <person name="Counts J.A."/>
            <person name="Kelly R.M."/>
        </authorList>
    </citation>
    <scope>NUCLEOTIDE SEQUENCE [LARGE SCALE GENOMIC DNA]</scope>
    <source>
        <strain evidence="10 11">LEI 10</strain>
    </source>
</reference>
<dbReference type="NCBIfam" id="TIGR00132">
    <property type="entry name" value="gatA"/>
    <property type="match status" value="1"/>
</dbReference>
<evidence type="ECO:0000313" key="12">
    <source>
        <dbReference type="Proteomes" id="UP000474054"/>
    </source>
</evidence>
<dbReference type="Proteomes" id="UP000474054">
    <property type="component" value="Unassembled WGS sequence"/>
</dbReference>
<proteinExistence type="inferred from homology"/>
<dbReference type="EMBL" id="WHYS01000001">
    <property type="protein sequence ID" value="MQL55391.1"/>
    <property type="molecule type" value="Genomic_DNA"/>
</dbReference>
<feature type="active site" description="Charge relay system" evidence="7">
    <location>
        <position position="143"/>
    </location>
</feature>
<comment type="catalytic activity">
    <reaction evidence="6 7">
        <text>L-glutamyl-tRNA(Gln) + L-glutamine + ATP + H2O = L-glutaminyl-tRNA(Gln) + L-glutamate + ADP + phosphate + H(+)</text>
        <dbReference type="Rhea" id="RHEA:17521"/>
        <dbReference type="Rhea" id="RHEA-COMP:9681"/>
        <dbReference type="Rhea" id="RHEA-COMP:9684"/>
        <dbReference type="ChEBI" id="CHEBI:15377"/>
        <dbReference type="ChEBI" id="CHEBI:15378"/>
        <dbReference type="ChEBI" id="CHEBI:29985"/>
        <dbReference type="ChEBI" id="CHEBI:30616"/>
        <dbReference type="ChEBI" id="CHEBI:43474"/>
        <dbReference type="ChEBI" id="CHEBI:58359"/>
        <dbReference type="ChEBI" id="CHEBI:78520"/>
        <dbReference type="ChEBI" id="CHEBI:78521"/>
        <dbReference type="ChEBI" id="CHEBI:456216"/>
        <dbReference type="EC" id="6.3.5.7"/>
    </reaction>
</comment>
<comment type="subunit">
    <text evidence="7">Heterotrimer of A, B and C subunits.</text>
</comment>
<comment type="function">
    <text evidence="7">Allows the formation of correctly charged Gln-tRNA(Gln) through the transamidation of misacylated Glu-tRNA(Gln) in organisms which lack glutaminyl-tRNA synthetase. The reaction takes place in the presence of glutamine and ATP through an activated gamma-phospho-Glu-tRNA(Gln).</text>
</comment>
<evidence type="ECO:0000313" key="9">
    <source>
        <dbReference type="EMBL" id="MQL55391.1"/>
    </source>
</evidence>
<reference evidence="9 12" key="1">
    <citation type="submission" date="2019-10" db="EMBL/GenBank/DDBJ databases">
        <title>Comparative genomics of sulfur disproportionating microorganisms.</title>
        <authorList>
            <person name="Ward L.M."/>
            <person name="Bertran E."/>
            <person name="Johnston D."/>
        </authorList>
    </citation>
    <scope>NUCLEOTIDE SEQUENCE [LARGE SCALE GENOMIC DNA]</scope>
    <source>
        <strain evidence="9 12">DSM 3772</strain>
    </source>
</reference>
<evidence type="ECO:0000256" key="3">
    <source>
        <dbReference type="ARBA" id="ARBA00022741"/>
    </source>
</evidence>
<gene>
    <name evidence="7 10" type="primary">gatA</name>
    <name evidence="10" type="ORF">D1866_01955</name>
    <name evidence="9" type="ORF">GFB69_06420</name>
</gene>
<protein>
    <recommendedName>
        <fullName evidence="7">Glutamyl-tRNA(Gln) amidotransferase subunit A</fullName>
        <shortName evidence="7">Glu-ADT subunit A</shortName>
        <ecNumber evidence="7">6.3.5.7</ecNumber>
    </recommendedName>
</protein>
<dbReference type="GO" id="GO:0030956">
    <property type="term" value="C:glutamyl-tRNA(Gln) amidotransferase complex"/>
    <property type="evidence" value="ECO:0007669"/>
    <property type="project" value="InterPro"/>
</dbReference>
<keyword evidence="2 7" id="KW-0436">Ligase</keyword>
<evidence type="ECO:0000256" key="4">
    <source>
        <dbReference type="ARBA" id="ARBA00022840"/>
    </source>
</evidence>
<keyword evidence="11" id="KW-1185">Reference proteome</keyword>
<dbReference type="Gene3D" id="3.90.1300.10">
    <property type="entry name" value="Amidase signature (AS) domain"/>
    <property type="match status" value="1"/>
</dbReference>
<dbReference type="Pfam" id="PF01425">
    <property type="entry name" value="Amidase"/>
    <property type="match status" value="1"/>
</dbReference>
<evidence type="ECO:0000256" key="2">
    <source>
        <dbReference type="ARBA" id="ARBA00022598"/>
    </source>
</evidence>
<evidence type="ECO:0000256" key="6">
    <source>
        <dbReference type="ARBA" id="ARBA00047407"/>
    </source>
</evidence>
<dbReference type="InterPro" id="IPR036928">
    <property type="entry name" value="AS_sf"/>
</dbReference>
<dbReference type="GO" id="GO:0050567">
    <property type="term" value="F:glutaminyl-tRNA synthase (glutamine-hydrolyzing) activity"/>
    <property type="evidence" value="ECO:0007669"/>
    <property type="project" value="UniProtKB-UniRule"/>
</dbReference>
<dbReference type="InterPro" id="IPR020556">
    <property type="entry name" value="Amidase_CS"/>
</dbReference>
<name>A0A650CSX1_ACIAM</name>
<evidence type="ECO:0000259" key="8">
    <source>
        <dbReference type="Pfam" id="PF01425"/>
    </source>
</evidence>
<dbReference type="PANTHER" id="PTHR11895">
    <property type="entry name" value="TRANSAMIDASE"/>
    <property type="match status" value="1"/>
</dbReference>
<evidence type="ECO:0000256" key="1">
    <source>
        <dbReference type="ARBA" id="ARBA00008069"/>
    </source>
</evidence>
<dbReference type="GeneID" id="42778463"/>
<dbReference type="AlphaFoldDB" id="A0A650CSX1"/>
<dbReference type="SUPFAM" id="SSF75304">
    <property type="entry name" value="Amidase signature (AS) enzymes"/>
    <property type="match status" value="1"/>
</dbReference>
<keyword evidence="3 7" id="KW-0547">Nucleotide-binding</keyword>
<feature type="domain" description="Amidase" evidence="8">
    <location>
        <begin position="19"/>
        <end position="451"/>
    </location>
</feature>
<dbReference type="Proteomes" id="UP000426328">
    <property type="component" value="Chromosome"/>
</dbReference>
<dbReference type="InterPro" id="IPR004412">
    <property type="entry name" value="GatA"/>
</dbReference>